<dbReference type="AlphaFoldDB" id="A0A1X7MXC2"/>
<evidence type="ECO:0000259" key="1">
    <source>
        <dbReference type="SMART" id="SM01321"/>
    </source>
</evidence>
<dbReference type="InterPro" id="IPR036515">
    <property type="entry name" value="Transposase_17_sf"/>
</dbReference>
<dbReference type="PANTHER" id="PTHR33360:SF2">
    <property type="entry name" value="TRANSPOSASE FOR INSERTION SEQUENCE ELEMENT IS200"/>
    <property type="match status" value="1"/>
</dbReference>
<accession>A0A1X7MXC2</accession>
<feature type="domain" description="Transposase IS200-like" evidence="1">
    <location>
        <begin position="20"/>
        <end position="130"/>
    </location>
</feature>
<dbReference type="GO" id="GO:0006313">
    <property type="term" value="P:DNA transposition"/>
    <property type="evidence" value="ECO:0007669"/>
    <property type="project" value="InterPro"/>
</dbReference>
<gene>
    <name evidence="2" type="ORF">SAMN04488700_1064</name>
</gene>
<dbReference type="NCBIfam" id="NF033573">
    <property type="entry name" value="transpos_IS200"/>
    <property type="match status" value="1"/>
</dbReference>
<dbReference type="RefSeq" id="WP_085559259.1">
    <property type="nucleotide sequence ID" value="NZ_FOAH01000001.1"/>
</dbReference>
<dbReference type="Proteomes" id="UP000193435">
    <property type="component" value="Unassembled WGS sequence"/>
</dbReference>
<keyword evidence="3" id="KW-1185">Reference proteome</keyword>
<dbReference type="GO" id="GO:0003677">
    <property type="term" value="F:DNA binding"/>
    <property type="evidence" value="ECO:0007669"/>
    <property type="project" value="InterPro"/>
</dbReference>
<dbReference type="InterPro" id="IPR002686">
    <property type="entry name" value="Transposase_17"/>
</dbReference>
<evidence type="ECO:0000313" key="2">
    <source>
        <dbReference type="EMBL" id="SMH29510.1"/>
    </source>
</evidence>
<reference evidence="2 3" key="1">
    <citation type="submission" date="2017-04" db="EMBL/GenBank/DDBJ databases">
        <authorList>
            <person name="Afonso C.L."/>
            <person name="Miller P.J."/>
            <person name="Scott M.A."/>
            <person name="Spackman E."/>
            <person name="Goraichik I."/>
            <person name="Dimitrov K.M."/>
            <person name="Suarez D.L."/>
            <person name="Swayne D.E."/>
        </authorList>
    </citation>
    <scope>NUCLEOTIDE SEQUENCE [LARGE SCALE GENOMIC DNA]</scope>
    <source>
        <strain evidence="2 3">LMG26642</strain>
    </source>
</reference>
<evidence type="ECO:0000313" key="3">
    <source>
        <dbReference type="Proteomes" id="UP000193435"/>
    </source>
</evidence>
<dbReference type="PANTHER" id="PTHR33360">
    <property type="entry name" value="TRANSPOSASE FOR INSERTION SEQUENCE ELEMENT IS200"/>
    <property type="match status" value="1"/>
</dbReference>
<proteinExistence type="predicted"/>
<name>A0A1X7MXC2_9LACT</name>
<organism evidence="2 3">
    <name type="scientific">Carnobacterium iners</name>
    <dbReference type="NCBI Taxonomy" id="1073423"/>
    <lineage>
        <taxon>Bacteria</taxon>
        <taxon>Bacillati</taxon>
        <taxon>Bacillota</taxon>
        <taxon>Bacilli</taxon>
        <taxon>Lactobacillales</taxon>
        <taxon>Carnobacteriaceae</taxon>
        <taxon>Carnobacterium</taxon>
    </lineage>
</organism>
<dbReference type="SUPFAM" id="SSF143422">
    <property type="entry name" value="Transposase IS200-like"/>
    <property type="match status" value="1"/>
</dbReference>
<dbReference type="EMBL" id="FXBJ01000002">
    <property type="protein sequence ID" value="SMH29510.1"/>
    <property type="molecule type" value="Genomic_DNA"/>
</dbReference>
<protein>
    <submittedName>
        <fullName evidence="2">Putative transposase</fullName>
    </submittedName>
</protein>
<sequence length="130" mass="14832">MLFVPHAQELIPHKTGIADVLHYLSLLAWVAKYRKVVFTTPDCRHAMKAFLHVIAKNNDSTMLESEVVDDHVHLVLSFPPNKAISSVMKALKGASARDWFRQLPDTKKELWKGSLWSHSYFVSTVGDVYR</sequence>
<dbReference type="SMART" id="SM01321">
    <property type="entry name" value="Y1_Tnp"/>
    <property type="match status" value="1"/>
</dbReference>
<dbReference type="OrthoDB" id="9798161at2"/>
<dbReference type="Pfam" id="PF01797">
    <property type="entry name" value="Y1_Tnp"/>
    <property type="match status" value="1"/>
</dbReference>
<dbReference type="GO" id="GO:0004803">
    <property type="term" value="F:transposase activity"/>
    <property type="evidence" value="ECO:0007669"/>
    <property type="project" value="InterPro"/>
</dbReference>
<dbReference type="Gene3D" id="3.30.70.1290">
    <property type="entry name" value="Transposase IS200-like"/>
    <property type="match status" value="1"/>
</dbReference>